<feature type="signal peptide" evidence="1">
    <location>
        <begin position="1"/>
        <end position="20"/>
    </location>
</feature>
<dbReference type="Proteomes" id="UP000218934">
    <property type="component" value="Unassembled WGS sequence"/>
</dbReference>
<evidence type="ECO:0000313" key="3">
    <source>
        <dbReference type="Proteomes" id="UP000218934"/>
    </source>
</evidence>
<comment type="caution">
    <text evidence="2">The sequence shown here is derived from an EMBL/GenBank/DDBJ whole genome shotgun (WGS) entry which is preliminary data.</text>
</comment>
<dbReference type="KEGG" id="rdi:CMV14_15195"/>
<sequence length="91" mass="9451">MIRAAILSALAIPAAVFAQAEAPAIKTGMLVTSADGKRVGRIYDLDKKDGAVTAVQIIRDSRIIRISASTLTPAEKGLTTSLSSADVAKLK</sequence>
<evidence type="ECO:0000256" key="1">
    <source>
        <dbReference type="SAM" id="SignalP"/>
    </source>
</evidence>
<gene>
    <name evidence="2" type="ORF">COO09_12950</name>
</gene>
<feature type="chain" id="PRO_5012630307" description="PRC-barrel domain-containing protein" evidence="1">
    <location>
        <begin position="21"/>
        <end position="91"/>
    </location>
</feature>
<name>A0A2A4FT55_9SPHN</name>
<proteinExistence type="predicted"/>
<protein>
    <recommendedName>
        <fullName evidence="4">PRC-barrel domain-containing protein</fullName>
    </recommendedName>
</protein>
<evidence type="ECO:0008006" key="4">
    <source>
        <dbReference type="Google" id="ProtNLM"/>
    </source>
</evidence>
<reference evidence="2 3" key="1">
    <citation type="submission" date="2017-09" db="EMBL/GenBank/DDBJ databases">
        <title>The Catabolism of 3,6-Dichlorosalicylic acid is Initiated by the Cytochrome P450 Monooxygenase DsmABC in Rhizorhabdus dicambivorans Ndbn-20.</title>
        <authorList>
            <person name="Na L."/>
        </authorList>
    </citation>
    <scope>NUCLEOTIDE SEQUENCE [LARGE SCALE GENOMIC DNA]</scope>
    <source>
        <strain evidence="2 3">Ndbn-20m</strain>
    </source>
</reference>
<dbReference type="AlphaFoldDB" id="A0A2A4FT55"/>
<organism evidence="2 3">
    <name type="scientific">Rhizorhabdus dicambivorans</name>
    <dbReference type="NCBI Taxonomy" id="1850238"/>
    <lineage>
        <taxon>Bacteria</taxon>
        <taxon>Pseudomonadati</taxon>
        <taxon>Pseudomonadota</taxon>
        <taxon>Alphaproteobacteria</taxon>
        <taxon>Sphingomonadales</taxon>
        <taxon>Sphingomonadaceae</taxon>
        <taxon>Rhizorhabdus</taxon>
    </lineage>
</organism>
<dbReference type="EMBL" id="NWUF01000011">
    <property type="protein sequence ID" value="PCE41925.1"/>
    <property type="molecule type" value="Genomic_DNA"/>
</dbReference>
<keyword evidence="3" id="KW-1185">Reference proteome</keyword>
<accession>A0A2A4FT55</accession>
<evidence type="ECO:0000313" key="2">
    <source>
        <dbReference type="EMBL" id="PCE41925.1"/>
    </source>
</evidence>
<keyword evidence="1" id="KW-0732">Signal</keyword>